<dbReference type="InterPro" id="IPR006250">
    <property type="entry name" value="Aconitase_put"/>
</dbReference>
<evidence type="ECO:0000256" key="5">
    <source>
        <dbReference type="ARBA" id="ARBA00023004"/>
    </source>
</evidence>
<proteinExistence type="inferred from homology"/>
<comment type="cofactor">
    <cofactor evidence="1">
        <name>[4Fe-4S] cluster</name>
        <dbReference type="ChEBI" id="CHEBI:49883"/>
    </cofactor>
</comment>
<dbReference type="GO" id="GO:0005829">
    <property type="term" value="C:cytosol"/>
    <property type="evidence" value="ECO:0007669"/>
    <property type="project" value="TreeGrafter"/>
</dbReference>
<dbReference type="InterPro" id="IPR015931">
    <property type="entry name" value="Acnase/IPM_dHydase_lsu_aba_1/3"/>
</dbReference>
<protein>
    <submittedName>
        <fullName evidence="9">3-isopropylmalate dehydratase large subunit</fullName>
        <ecNumber evidence="9">4.2.1.33</ecNumber>
    </submittedName>
</protein>
<evidence type="ECO:0000256" key="3">
    <source>
        <dbReference type="ARBA" id="ARBA00011245"/>
    </source>
</evidence>
<dbReference type="InterPro" id="IPR015928">
    <property type="entry name" value="Aconitase/3IPM_dehydase_swvl"/>
</dbReference>
<name>A0A8A0RII7_9FIRM</name>
<comment type="similarity">
    <text evidence="2">Belongs to the aconitase/IPM isomerase family.</text>
</comment>
<dbReference type="PANTHER" id="PTHR43160">
    <property type="entry name" value="ACONITATE HYDRATASE B"/>
    <property type="match status" value="1"/>
</dbReference>
<dbReference type="SUPFAM" id="SSF52016">
    <property type="entry name" value="LeuD/IlvD-like"/>
    <property type="match status" value="1"/>
</dbReference>
<evidence type="ECO:0000256" key="6">
    <source>
        <dbReference type="ARBA" id="ARBA00023014"/>
    </source>
</evidence>
<dbReference type="KEGG" id="kme:H0A61_00352"/>
<feature type="domain" description="Aconitase A/isopropylmalate dehydratase small subunit swivel" evidence="8">
    <location>
        <begin position="522"/>
        <end position="575"/>
    </location>
</feature>
<dbReference type="Gene3D" id="3.30.499.10">
    <property type="entry name" value="Aconitase, domain 3"/>
    <property type="match status" value="2"/>
</dbReference>
<dbReference type="NCBIfam" id="NF001614">
    <property type="entry name" value="PRK00402.1"/>
    <property type="match status" value="1"/>
</dbReference>
<dbReference type="Pfam" id="PF00330">
    <property type="entry name" value="Aconitase"/>
    <property type="match status" value="2"/>
</dbReference>
<dbReference type="InterPro" id="IPR036008">
    <property type="entry name" value="Aconitase_4Fe-4S_dom"/>
</dbReference>
<dbReference type="GO" id="GO:0006099">
    <property type="term" value="P:tricarboxylic acid cycle"/>
    <property type="evidence" value="ECO:0007669"/>
    <property type="project" value="UniProtKB-UniPathway"/>
</dbReference>
<dbReference type="InterPro" id="IPR050926">
    <property type="entry name" value="Aconitase/IPM_isomerase"/>
</dbReference>
<dbReference type="Gene3D" id="3.20.19.10">
    <property type="entry name" value="Aconitase, domain 4"/>
    <property type="match status" value="1"/>
</dbReference>
<feature type="domain" description="Aconitase/3-isopropylmalate dehydratase large subunit alpha/beta/alpha" evidence="7">
    <location>
        <begin position="8"/>
        <end position="282"/>
    </location>
</feature>
<dbReference type="AlphaFoldDB" id="A0A8A0RII7"/>
<evidence type="ECO:0000313" key="9">
    <source>
        <dbReference type="EMBL" id="QSQ08033.1"/>
    </source>
</evidence>
<dbReference type="InterPro" id="IPR001030">
    <property type="entry name" value="Acoase/IPM_deHydtase_lsu_aba"/>
</dbReference>
<dbReference type="RefSeq" id="WP_206708269.1">
    <property type="nucleotide sequence ID" value="NZ_CP059066.1"/>
</dbReference>
<dbReference type="EC" id="4.2.1.33" evidence="9"/>
<accession>A0A8A0RII7</accession>
<feature type="domain" description="Aconitase/3-isopropylmalate dehydratase large subunit alpha/beta/alpha" evidence="7">
    <location>
        <begin position="283"/>
        <end position="407"/>
    </location>
</feature>
<keyword evidence="9" id="KW-0456">Lyase</keyword>
<evidence type="ECO:0000313" key="10">
    <source>
        <dbReference type="Proteomes" id="UP000662904"/>
    </source>
</evidence>
<evidence type="ECO:0000259" key="7">
    <source>
        <dbReference type="Pfam" id="PF00330"/>
    </source>
</evidence>
<dbReference type="UniPathway" id="UPA00223">
    <property type="reaction ID" value="UER00718"/>
</dbReference>
<sequence>MGKSIAYKILEKNLLTGNLKAGNEISIKVNQTLTQDSTGTMVYLQLEAMKIKDIKTDLSVAYIDHNTLQTGFENADDHEFIKSAAAKYGIIYSKPGNGICHQLHLERFSRPGDVLIGSDSHTPTCGGVGMLSIGAGGLDVAIAMAKGYYYLKAPKVLNIELVGKLNPWVSAKDIILYILKTLSVKGGTGYIIEYSGEGLKELSVTDRATMANMGAELGATTSIFPSDEVTMDFLTRQGRKKDFVPLYADNDAVYDKKIKINLGDIKPMTAMPHSPDNVVEVSRLDNIKVDQVAIGSCTNSSYTDLMKVAKILKGRKVHEDVSLIISPGSSSILKMMSKNGALADLIESGARILEAACGPCIGMGQAPKSNGISLRTFNRNFKGRCGTKNAEVYLVSPETAAVSAITGYLTDPSTFGEMPAVEIPERFDVCGNYFIYPKEDRKDLEVVMGPNIKPFPVNRPLNENLKGKVLLKVGDNITTDDIMPSNAKLLPYRSNIPKLSEYCFGTLVDDFHLRAKKNGGGFIIGGENYGQGSSREHAALVPLYLGIKAVIAKSFARIHKANLINSGILPLAFKNKEDYELFDEMDDVEMNGIINALNQGAEIVLINKTKNKAVKLTFEGSKRDIEILKCGGYLNYAKYDRN</sequence>
<dbReference type="NCBIfam" id="NF005558">
    <property type="entry name" value="PRK07229.1"/>
    <property type="match status" value="1"/>
</dbReference>
<keyword evidence="5" id="KW-0408">Iron</keyword>
<dbReference type="PROSITE" id="PS00450">
    <property type="entry name" value="ACONITASE_1"/>
    <property type="match status" value="1"/>
</dbReference>
<comment type="subunit">
    <text evidence="3">Monomer.</text>
</comment>
<dbReference type="PRINTS" id="PR00415">
    <property type="entry name" value="ACONITASE"/>
</dbReference>
<dbReference type="GO" id="GO:0003994">
    <property type="term" value="F:aconitate hydratase activity"/>
    <property type="evidence" value="ECO:0007669"/>
    <property type="project" value="TreeGrafter"/>
</dbReference>
<evidence type="ECO:0000256" key="4">
    <source>
        <dbReference type="ARBA" id="ARBA00022723"/>
    </source>
</evidence>
<dbReference type="NCBIfam" id="TIGR01342">
    <property type="entry name" value="acon_putative"/>
    <property type="match status" value="1"/>
</dbReference>
<keyword evidence="10" id="KW-1185">Reference proteome</keyword>
<evidence type="ECO:0000256" key="1">
    <source>
        <dbReference type="ARBA" id="ARBA00001966"/>
    </source>
</evidence>
<dbReference type="SUPFAM" id="SSF53732">
    <property type="entry name" value="Aconitase iron-sulfur domain"/>
    <property type="match status" value="1"/>
</dbReference>
<dbReference type="Proteomes" id="UP000662904">
    <property type="component" value="Chromosome"/>
</dbReference>
<dbReference type="InterPro" id="IPR018136">
    <property type="entry name" value="Aconitase_4Fe-4S_BS"/>
</dbReference>
<dbReference type="EMBL" id="CP059066">
    <property type="protein sequence ID" value="QSQ08033.1"/>
    <property type="molecule type" value="Genomic_DNA"/>
</dbReference>
<dbReference type="PROSITE" id="PS01244">
    <property type="entry name" value="ACONITASE_2"/>
    <property type="match status" value="1"/>
</dbReference>
<dbReference type="GO" id="GO:0046872">
    <property type="term" value="F:metal ion binding"/>
    <property type="evidence" value="ECO:0007669"/>
    <property type="project" value="UniProtKB-KW"/>
</dbReference>
<keyword evidence="6" id="KW-0411">Iron-sulfur</keyword>
<dbReference type="Pfam" id="PF00694">
    <property type="entry name" value="Aconitase_C"/>
    <property type="match status" value="1"/>
</dbReference>
<organism evidence="9 10">
    <name type="scientific">Koleobacter methoxysyntrophicus</name>
    <dbReference type="NCBI Taxonomy" id="2751313"/>
    <lineage>
        <taxon>Bacteria</taxon>
        <taxon>Bacillati</taxon>
        <taxon>Bacillota</taxon>
        <taxon>Clostridia</taxon>
        <taxon>Koleobacterales</taxon>
        <taxon>Koleobacteraceae</taxon>
        <taxon>Koleobacter</taxon>
    </lineage>
</organism>
<keyword evidence="4" id="KW-0479">Metal-binding</keyword>
<reference evidence="9" key="1">
    <citation type="submission" date="2020-07" db="EMBL/GenBank/DDBJ databases">
        <title>Koleobacter methoxysyntrophicus gen. nov., sp. nov., a novel anaerobic bacterium isolated from deep subsurface oil field and proposal of Koleobacterales ord. nov. in the phylum Firmicutes.</title>
        <authorList>
            <person name="Sakamoto S."/>
            <person name="Tamaki H."/>
        </authorList>
    </citation>
    <scope>NUCLEOTIDE SEQUENCE</scope>
    <source>
        <strain evidence="9">NRmbB1</strain>
    </source>
</reference>
<dbReference type="InterPro" id="IPR000573">
    <property type="entry name" value="AconitaseA/IPMdHydase_ssu_swvl"/>
</dbReference>
<dbReference type="GO" id="GO:0003861">
    <property type="term" value="F:3-isopropylmalate dehydratase activity"/>
    <property type="evidence" value="ECO:0007669"/>
    <property type="project" value="UniProtKB-EC"/>
</dbReference>
<dbReference type="GO" id="GO:0051539">
    <property type="term" value="F:4 iron, 4 sulfur cluster binding"/>
    <property type="evidence" value="ECO:0007669"/>
    <property type="project" value="TreeGrafter"/>
</dbReference>
<evidence type="ECO:0000259" key="8">
    <source>
        <dbReference type="Pfam" id="PF00694"/>
    </source>
</evidence>
<gene>
    <name evidence="9" type="primary">leuC</name>
    <name evidence="9" type="ORF">H0A61_00352</name>
</gene>
<evidence type="ECO:0000256" key="2">
    <source>
        <dbReference type="ARBA" id="ARBA00007185"/>
    </source>
</evidence>
<dbReference type="PANTHER" id="PTHR43160:SF3">
    <property type="entry name" value="ACONITATE HYDRATASE, MITOCHONDRIAL"/>
    <property type="match status" value="1"/>
</dbReference>